<feature type="domain" description="Helicase C-terminal" evidence="10">
    <location>
        <begin position="300"/>
        <end position="473"/>
    </location>
</feature>
<accession>A0A2S2PIY3</accession>
<protein>
    <recommendedName>
        <fullName evidence="2">RNA helicase</fullName>
        <ecNumber evidence="2">3.6.4.13</ecNumber>
    </recommendedName>
</protein>
<comment type="catalytic activity">
    <reaction evidence="7">
        <text>ATP + H2O = ADP + phosphate + H(+)</text>
        <dbReference type="Rhea" id="RHEA:13065"/>
        <dbReference type="ChEBI" id="CHEBI:15377"/>
        <dbReference type="ChEBI" id="CHEBI:15378"/>
        <dbReference type="ChEBI" id="CHEBI:30616"/>
        <dbReference type="ChEBI" id="CHEBI:43474"/>
        <dbReference type="ChEBI" id="CHEBI:456216"/>
        <dbReference type="EC" id="3.6.4.13"/>
    </reaction>
</comment>
<dbReference type="PROSITE" id="PS00690">
    <property type="entry name" value="DEAH_ATP_HELICASE"/>
    <property type="match status" value="1"/>
</dbReference>
<dbReference type="SMART" id="SM00847">
    <property type="entry name" value="HA2"/>
    <property type="match status" value="1"/>
</dbReference>
<keyword evidence="6" id="KW-0067">ATP-binding</keyword>
<feature type="compositionally biased region" description="Acidic residues" evidence="8">
    <location>
        <begin position="321"/>
        <end position="331"/>
    </location>
</feature>
<dbReference type="AlphaFoldDB" id="A0A2S2PIY3"/>
<evidence type="ECO:0000256" key="7">
    <source>
        <dbReference type="ARBA" id="ARBA00047984"/>
    </source>
</evidence>
<dbReference type="PROSITE" id="PS51192">
    <property type="entry name" value="HELICASE_ATP_BIND_1"/>
    <property type="match status" value="1"/>
</dbReference>
<dbReference type="EMBL" id="GGMR01016738">
    <property type="protein sequence ID" value="MBY29357.1"/>
    <property type="molecule type" value="Transcribed_RNA"/>
</dbReference>
<proteinExistence type="inferred from homology"/>
<evidence type="ECO:0000256" key="2">
    <source>
        <dbReference type="ARBA" id="ARBA00012552"/>
    </source>
</evidence>
<dbReference type="SUPFAM" id="SSF52540">
    <property type="entry name" value="P-loop containing nucleoside triphosphate hydrolases"/>
    <property type="match status" value="1"/>
</dbReference>
<sequence>MSGKIDYVAKKQPVPINRTSEIINARSKLPIIGEEQVIMEAISENDVIIIVGETGSGKTTQVPQFLYEAGYSNGNKMIGVTEPRRIAAISVSQRVAEELNEKSDIVSYLIRFEGNAGPNTKIKFMTDGVLLKEMQNDILLKNYSAIILDEAHERRVFSDILIGMLSRIVRLRQKRSNPLKLIIMSATLKVDDFSKNKKLFPQPPPIIELTSRQFPVTIHFNKNTPHDYLTEAYNKIYKIHSNLPAGTILVFLTGKLEVKQLVSKLRKAFPYRETNSNKEAMTKCKPEVKKRIGTILPVINLDDYDIEMHSEDELILSDNSSNDEDDDDDDEMPSKIMKFSSTPLWVLPLYSMLPAHKQSKIFEPPPPGCRMCVVSTNVAELSLTIPNVKYVVDCGKTKIREYDPLTGVSRFSVVWESKASANQRAGRAGRTSPGHCYRLFSSALFNDEFPEWNLPEIQTTPIDNVILQMKSMKIAKITSFPFPTPPDKQTILAAEKRLITLGALDADKNDAEINNITPLGKSMAAFPLSPNYAKMLCLSKDRSLLQYMLFIISAMSVQEYLPGDNVEAWKKTKLSWANKENFDQFTLLGDLMVILQSMGAANHIMRKSGLGGLQDFCTKTGLHEKSILEAWKLNNQLINQLNINIPSLKLITDLDMRPPTKIQVKQIRQIVLAGTLDRVARRLTTNELNRNGLRPNKAAYYTSNLSGIVYIHNSSVLKKCKPQWLVYQEIFEVQDKMYIKGLTAIEPEWLPVYANRLCTTLKVLEYPGPRYEEETGKMYCIINATYGQAGWSLPQVEIEFPDIEEKYCWLAYFILMGKVFPQLQYFNEYALALCQPELITKPWLNLLKEPYKQLAQTLNKNHDDSAKKIKEHWLKKPTYLMEEYLTWLPRSAHKKIKRIWPPL</sequence>
<dbReference type="EC" id="3.6.4.13" evidence="2"/>
<dbReference type="GO" id="GO:0000462">
    <property type="term" value="P:maturation of SSU-rRNA from tricistronic rRNA transcript (SSU-rRNA, 5.8S rRNA, LSU-rRNA)"/>
    <property type="evidence" value="ECO:0007669"/>
    <property type="project" value="TreeGrafter"/>
</dbReference>
<dbReference type="PANTHER" id="PTHR18934:SF99">
    <property type="entry name" value="ATP-DEPENDENT RNA HELICASE DHX37-RELATED"/>
    <property type="match status" value="1"/>
</dbReference>
<comment type="similarity">
    <text evidence="1">Belongs to the DEAD box helicase family. DEAH subfamily.</text>
</comment>
<evidence type="ECO:0000256" key="5">
    <source>
        <dbReference type="ARBA" id="ARBA00022806"/>
    </source>
</evidence>
<dbReference type="Pfam" id="PF00270">
    <property type="entry name" value="DEAD"/>
    <property type="match status" value="1"/>
</dbReference>
<dbReference type="InterPro" id="IPR001650">
    <property type="entry name" value="Helicase_C-like"/>
</dbReference>
<dbReference type="GO" id="GO:0003724">
    <property type="term" value="F:RNA helicase activity"/>
    <property type="evidence" value="ECO:0007669"/>
    <property type="project" value="UniProtKB-EC"/>
</dbReference>
<dbReference type="CDD" id="cd18791">
    <property type="entry name" value="SF2_C_RHA"/>
    <property type="match status" value="1"/>
</dbReference>
<dbReference type="CDD" id="cd17982">
    <property type="entry name" value="DEXHc_DHX37"/>
    <property type="match status" value="1"/>
</dbReference>
<dbReference type="PANTHER" id="PTHR18934">
    <property type="entry name" value="ATP-DEPENDENT RNA HELICASE"/>
    <property type="match status" value="1"/>
</dbReference>
<feature type="region of interest" description="Disordered" evidence="8">
    <location>
        <begin position="315"/>
        <end position="334"/>
    </location>
</feature>
<dbReference type="InterPro" id="IPR048333">
    <property type="entry name" value="HA2_WH"/>
</dbReference>
<dbReference type="Pfam" id="PF00271">
    <property type="entry name" value="Helicase_C"/>
    <property type="match status" value="1"/>
</dbReference>
<feature type="domain" description="Helicase ATP-binding" evidence="9">
    <location>
        <begin position="39"/>
        <end position="206"/>
    </location>
</feature>
<dbReference type="InterPro" id="IPR007502">
    <property type="entry name" value="Helicase-assoc_dom"/>
</dbReference>
<keyword evidence="5 11" id="KW-0347">Helicase</keyword>
<name>A0A2S2PIY3_SCHGA</name>
<dbReference type="GO" id="GO:0003723">
    <property type="term" value="F:RNA binding"/>
    <property type="evidence" value="ECO:0007669"/>
    <property type="project" value="TreeGrafter"/>
</dbReference>
<dbReference type="InterPro" id="IPR011709">
    <property type="entry name" value="DEAD-box_helicase_OB_fold"/>
</dbReference>
<dbReference type="GO" id="GO:0005730">
    <property type="term" value="C:nucleolus"/>
    <property type="evidence" value="ECO:0007669"/>
    <property type="project" value="TreeGrafter"/>
</dbReference>
<keyword evidence="3" id="KW-0547">Nucleotide-binding</keyword>
<dbReference type="Pfam" id="PF04408">
    <property type="entry name" value="WHD_HA2"/>
    <property type="match status" value="1"/>
</dbReference>
<dbReference type="InterPro" id="IPR011545">
    <property type="entry name" value="DEAD/DEAH_box_helicase_dom"/>
</dbReference>
<evidence type="ECO:0000259" key="9">
    <source>
        <dbReference type="PROSITE" id="PS51192"/>
    </source>
</evidence>
<dbReference type="GO" id="GO:0016787">
    <property type="term" value="F:hydrolase activity"/>
    <property type="evidence" value="ECO:0007669"/>
    <property type="project" value="UniProtKB-KW"/>
</dbReference>
<dbReference type="InterPro" id="IPR056371">
    <property type="entry name" value="DHX37-like_C"/>
</dbReference>
<evidence type="ECO:0000256" key="6">
    <source>
        <dbReference type="ARBA" id="ARBA00022840"/>
    </source>
</evidence>
<dbReference type="FunFam" id="3.40.50.300:FF:000637">
    <property type="entry name" value="ATP-dependent RNA helicase DHX37/DHR1"/>
    <property type="match status" value="1"/>
</dbReference>
<evidence type="ECO:0000313" key="11">
    <source>
        <dbReference type="EMBL" id="MBY29357.1"/>
    </source>
</evidence>
<dbReference type="Gene3D" id="1.20.120.1080">
    <property type="match status" value="1"/>
</dbReference>
<organism evidence="11">
    <name type="scientific">Schizaphis graminum</name>
    <name type="common">Green bug aphid</name>
    <dbReference type="NCBI Taxonomy" id="13262"/>
    <lineage>
        <taxon>Eukaryota</taxon>
        <taxon>Metazoa</taxon>
        <taxon>Ecdysozoa</taxon>
        <taxon>Arthropoda</taxon>
        <taxon>Hexapoda</taxon>
        <taxon>Insecta</taxon>
        <taxon>Pterygota</taxon>
        <taxon>Neoptera</taxon>
        <taxon>Paraneoptera</taxon>
        <taxon>Hemiptera</taxon>
        <taxon>Sternorrhyncha</taxon>
        <taxon>Aphidomorpha</taxon>
        <taxon>Aphidoidea</taxon>
        <taxon>Aphididae</taxon>
        <taxon>Aphidini</taxon>
        <taxon>Schizaphis</taxon>
    </lineage>
</organism>
<dbReference type="Gene3D" id="3.40.50.300">
    <property type="entry name" value="P-loop containing nucleotide triphosphate hydrolases"/>
    <property type="match status" value="2"/>
</dbReference>
<dbReference type="PROSITE" id="PS51194">
    <property type="entry name" value="HELICASE_CTER"/>
    <property type="match status" value="1"/>
</dbReference>
<dbReference type="GO" id="GO:0005524">
    <property type="term" value="F:ATP binding"/>
    <property type="evidence" value="ECO:0007669"/>
    <property type="project" value="UniProtKB-KW"/>
</dbReference>
<dbReference type="Pfam" id="PF21010">
    <property type="entry name" value="HA2_C"/>
    <property type="match status" value="1"/>
</dbReference>
<gene>
    <name evidence="11" type="primary">kz</name>
    <name evidence="11" type="ORF">g.57408</name>
</gene>
<evidence type="ECO:0000256" key="1">
    <source>
        <dbReference type="ARBA" id="ARBA00008792"/>
    </source>
</evidence>
<dbReference type="Pfam" id="PF23362">
    <property type="entry name" value="DHX37_C"/>
    <property type="match status" value="1"/>
</dbReference>
<evidence type="ECO:0000256" key="3">
    <source>
        <dbReference type="ARBA" id="ARBA00022741"/>
    </source>
</evidence>
<dbReference type="SMART" id="SM00490">
    <property type="entry name" value="HELICc"/>
    <property type="match status" value="1"/>
</dbReference>
<dbReference type="InterPro" id="IPR027417">
    <property type="entry name" value="P-loop_NTPase"/>
</dbReference>
<evidence type="ECO:0000256" key="8">
    <source>
        <dbReference type="SAM" id="MobiDB-lite"/>
    </source>
</evidence>
<dbReference type="InterPro" id="IPR002464">
    <property type="entry name" value="DNA/RNA_helicase_DEAH_CS"/>
</dbReference>
<keyword evidence="4" id="KW-0378">Hydrolase</keyword>
<reference evidence="11" key="1">
    <citation type="submission" date="2018-04" db="EMBL/GenBank/DDBJ databases">
        <title>Transcriptome of Schizaphis graminum biotype I.</title>
        <authorList>
            <person name="Scully E.D."/>
            <person name="Geib S.M."/>
            <person name="Palmer N.A."/>
            <person name="Koch K."/>
            <person name="Bradshaw J."/>
            <person name="Heng-Moss T."/>
            <person name="Sarath G."/>
        </authorList>
    </citation>
    <scope>NUCLEOTIDE SEQUENCE</scope>
</reference>
<dbReference type="Pfam" id="PF07717">
    <property type="entry name" value="OB_NTP_bind"/>
    <property type="match status" value="1"/>
</dbReference>
<evidence type="ECO:0000259" key="10">
    <source>
        <dbReference type="PROSITE" id="PS51194"/>
    </source>
</evidence>
<evidence type="ECO:0000256" key="4">
    <source>
        <dbReference type="ARBA" id="ARBA00022801"/>
    </source>
</evidence>
<dbReference type="InterPro" id="IPR014001">
    <property type="entry name" value="Helicase_ATP-bd"/>
</dbReference>
<dbReference type="SMART" id="SM00487">
    <property type="entry name" value="DEXDc"/>
    <property type="match status" value="1"/>
</dbReference>